<dbReference type="NCBIfam" id="TIGR01725">
    <property type="entry name" value="phge_HK97_gp10"/>
    <property type="match status" value="1"/>
</dbReference>
<sequence>MARSMQGLDKLMRKLDQLGGNTGNALKVGIAQATKEVQRKAKLLAPSNDGYLRTSIHADVEVKGELIIGRVFTNLEYAPYVEFGTGPVGESSDKGDMPAEVLNQLAYKQNGWWIHESQIDSDVAEKYHFYKIETNQGIFYYTEGQPAQPFLHPALVESEKRIGTIVRAALRKEIEKLGGKS</sequence>
<dbReference type="Pfam" id="PF04883">
    <property type="entry name" value="HK97-gp10_like"/>
    <property type="match status" value="1"/>
</dbReference>
<gene>
    <name evidence="1" type="ORF">DX130_24580</name>
</gene>
<organism evidence="1 2">
    <name type="scientific">Paenibacillus paeoniae</name>
    <dbReference type="NCBI Taxonomy" id="2292705"/>
    <lineage>
        <taxon>Bacteria</taxon>
        <taxon>Bacillati</taxon>
        <taxon>Bacillota</taxon>
        <taxon>Bacilli</taxon>
        <taxon>Bacillales</taxon>
        <taxon>Paenibacillaceae</taxon>
        <taxon>Paenibacillus</taxon>
    </lineage>
</organism>
<dbReference type="RefSeq" id="WP_116049889.1">
    <property type="nucleotide sequence ID" value="NZ_QUBQ01000008.1"/>
</dbReference>
<name>A0A371P1A9_9BACL</name>
<reference evidence="1 2" key="1">
    <citation type="submission" date="2018-08" db="EMBL/GenBank/DDBJ databases">
        <title>Paenibacillus sp. M4BSY-1, whole genome shotgun sequence.</title>
        <authorList>
            <person name="Tuo L."/>
        </authorList>
    </citation>
    <scope>NUCLEOTIDE SEQUENCE [LARGE SCALE GENOMIC DNA]</scope>
    <source>
        <strain evidence="1 2">M4BSY-1</strain>
    </source>
</reference>
<dbReference type="AlphaFoldDB" id="A0A371P1A9"/>
<dbReference type="InterPro" id="IPR010064">
    <property type="entry name" value="HK97-gp10_tail"/>
</dbReference>
<dbReference type="OrthoDB" id="4457835at2"/>
<keyword evidence="2" id="KW-1185">Reference proteome</keyword>
<proteinExistence type="predicted"/>
<evidence type="ECO:0000313" key="1">
    <source>
        <dbReference type="EMBL" id="REK69340.1"/>
    </source>
</evidence>
<accession>A0A371P1A9</accession>
<protein>
    <submittedName>
        <fullName evidence="1">HK97 gp10 family phage protein</fullName>
    </submittedName>
</protein>
<dbReference type="Proteomes" id="UP000261905">
    <property type="component" value="Unassembled WGS sequence"/>
</dbReference>
<evidence type="ECO:0000313" key="2">
    <source>
        <dbReference type="Proteomes" id="UP000261905"/>
    </source>
</evidence>
<dbReference type="EMBL" id="QUBQ01000008">
    <property type="protein sequence ID" value="REK69340.1"/>
    <property type="molecule type" value="Genomic_DNA"/>
</dbReference>
<comment type="caution">
    <text evidence="1">The sequence shown here is derived from an EMBL/GenBank/DDBJ whole genome shotgun (WGS) entry which is preliminary data.</text>
</comment>